<evidence type="ECO:0000256" key="2">
    <source>
        <dbReference type="SAM" id="SignalP"/>
    </source>
</evidence>
<protein>
    <submittedName>
        <fullName evidence="4">Thioredoxin family protein</fullName>
    </submittedName>
</protein>
<reference evidence="4 5" key="1">
    <citation type="submission" date="2020-09" db="EMBL/GenBank/DDBJ databases">
        <title>TT11 complete genome.</title>
        <authorList>
            <person name="Wu Z."/>
        </authorList>
    </citation>
    <scope>NUCLEOTIDE SEQUENCE [LARGE SCALE GENOMIC DNA]</scope>
    <source>
        <strain evidence="4 5">TT11</strain>
    </source>
</reference>
<sequence length="404" mass="47945">MNKKIKIAYLLLLIGGMVNAQGIEFFHGKYEDALRKANKEKKNIFVDVYTTWCGPCKQMSKNTFTDEQVGKYFNENFVAIKLDAENEADSPFFDKYQAAAFPTLFWLDSKGDILDQYSGYMDPKALIDRTNVALKTNIMADYKAAEKKWNTEKRDFDIYQGYVMKYVNKLNRDQVFPLTVEFFEGLTEEEKLSQEAYGILMMFTRNAEHNILFDTLLKNWKHYMELVNNDPEAWRRMYTALVRQVVIAKNRKDEKALKKHMEFIKGLDWEFQDMFVKSIDLENIIYEKNYDLAINKMFELTEEYNDFPFLYKQYFYSLIISGYFLQEDVNMEQADKLIEFTRRNAKFKATQESMLYMAVAYAHKGDYKTGYEYLASLGFYPKPMLSNAIYRYIKLPNPKQEFPW</sequence>
<dbReference type="Proteomes" id="UP000600588">
    <property type="component" value="Unassembled WGS sequence"/>
</dbReference>
<evidence type="ECO:0000256" key="1">
    <source>
        <dbReference type="ARBA" id="ARBA00023284"/>
    </source>
</evidence>
<dbReference type="RefSeq" id="WP_188231185.1">
    <property type="nucleotide sequence ID" value="NZ_JACVXB010000008.1"/>
</dbReference>
<evidence type="ECO:0000313" key="5">
    <source>
        <dbReference type="Proteomes" id="UP000600588"/>
    </source>
</evidence>
<dbReference type="Gene3D" id="3.40.30.10">
    <property type="entry name" value="Glutaredoxin"/>
    <property type="match status" value="1"/>
</dbReference>
<keyword evidence="2" id="KW-0732">Signal</keyword>
<comment type="caution">
    <text evidence="4">The sequence shown here is derived from an EMBL/GenBank/DDBJ whole genome shotgun (WGS) entry which is preliminary data.</text>
</comment>
<dbReference type="EMBL" id="JACVXB010000008">
    <property type="protein sequence ID" value="MBD0833401.1"/>
    <property type="molecule type" value="Genomic_DNA"/>
</dbReference>
<proteinExistence type="predicted"/>
<dbReference type="GO" id="GO:0045454">
    <property type="term" value="P:cell redox homeostasis"/>
    <property type="evidence" value="ECO:0007669"/>
    <property type="project" value="TreeGrafter"/>
</dbReference>
<gene>
    <name evidence="4" type="ORF">ICJ83_14795</name>
</gene>
<name>A0A8J6UHU9_9FLAO</name>
<dbReference type="InterPro" id="IPR012336">
    <property type="entry name" value="Thioredoxin-like_fold"/>
</dbReference>
<dbReference type="PANTHER" id="PTHR32234">
    <property type="entry name" value="THIOL:DISULFIDE INTERCHANGE PROTEIN DSBD"/>
    <property type="match status" value="1"/>
</dbReference>
<dbReference type="SUPFAM" id="SSF52833">
    <property type="entry name" value="Thioredoxin-like"/>
    <property type="match status" value="1"/>
</dbReference>
<keyword evidence="1" id="KW-0676">Redox-active center</keyword>
<accession>A0A8J6UHU9</accession>
<organism evidence="4 5">
    <name type="scientific">Aestuariibaculum sediminum</name>
    <dbReference type="NCBI Taxonomy" id="2770637"/>
    <lineage>
        <taxon>Bacteria</taxon>
        <taxon>Pseudomonadati</taxon>
        <taxon>Bacteroidota</taxon>
        <taxon>Flavobacteriia</taxon>
        <taxon>Flavobacteriales</taxon>
        <taxon>Flavobacteriaceae</taxon>
    </lineage>
</organism>
<dbReference type="AlphaFoldDB" id="A0A8J6UHU9"/>
<evidence type="ECO:0000259" key="3">
    <source>
        <dbReference type="PROSITE" id="PS51352"/>
    </source>
</evidence>
<dbReference type="GO" id="GO:0015035">
    <property type="term" value="F:protein-disulfide reductase activity"/>
    <property type="evidence" value="ECO:0007669"/>
    <property type="project" value="TreeGrafter"/>
</dbReference>
<keyword evidence="5" id="KW-1185">Reference proteome</keyword>
<dbReference type="PANTHER" id="PTHR32234:SF0">
    <property type="entry name" value="THIOL:DISULFIDE INTERCHANGE PROTEIN DSBD"/>
    <property type="match status" value="1"/>
</dbReference>
<feature type="chain" id="PRO_5035282095" evidence="2">
    <location>
        <begin position="21"/>
        <end position="404"/>
    </location>
</feature>
<feature type="domain" description="Thioredoxin" evidence="3">
    <location>
        <begin position="12"/>
        <end position="135"/>
    </location>
</feature>
<dbReference type="PROSITE" id="PS00194">
    <property type="entry name" value="THIOREDOXIN_1"/>
    <property type="match status" value="1"/>
</dbReference>
<dbReference type="InterPro" id="IPR013766">
    <property type="entry name" value="Thioredoxin_domain"/>
</dbReference>
<dbReference type="InterPro" id="IPR036249">
    <property type="entry name" value="Thioredoxin-like_sf"/>
</dbReference>
<dbReference type="InterPro" id="IPR017937">
    <property type="entry name" value="Thioredoxin_CS"/>
</dbReference>
<feature type="signal peptide" evidence="2">
    <location>
        <begin position="1"/>
        <end position="20"/>
    </location>
</feature>
<dbReference type="PROSITE" id="PS51352">
    <property type="entry name" value="THIOREDOXIN_2"/>
    <property type="match status" value="1"/>
</dbReference>
<evidence type="ECO:0000313" key="4">
    <source>
        <dbReference type="EMBL" id="MBD0833401.1"/>
    </source>
</evidence>
<dbReference type="Pfam" id="PF13098">
    <property type="entry name" value="Thioredoxin_2"/>
    <property type="match status" value="1"/>
</dbReference>